<dbReference type="InterPro" id="IPR001789">
    <property type="entry name" value="Sig_transdc_resp-reg_receiver"/>
</dbReference>
<dbReference type="Gene3D" id="3.30.565.10">
    <property type="entry name" value="Histidine kinase-like ATPase, C-terminal domain"/>
    <property type="match status" value="1"/>
</dbReference>
<keyword evidence="7" id="KW-0547">Nucleotide-binding</keyword>
<dbReference type="Gene3D" id="3.40.50.2300">
    <property type="match status" value="1"/>
</dbReference>
<evidence type="ECO:0000256" key="11">
    <source>
        <dbReference type="ARBA" id="ARBA00023012"/>
    </source>
</evidence>
<keyword evidence="21" id="KW-1185">Reference proteome</keyword>
<dbReference type="GO" id="GO:0016020">
    <property type="term" value="C:membrane"/>
    <property type="evidence" value="ECO:0007669"/>
    <property type="project" value="UniProtKB-SubCell"/>
</dbReference>
<dbReference type="SMART" id="SM00304">
    <property type="entry name" value="HAMP"/>
    <property type="match status" value="1"/>
</dbReference>
<dbReference type="InterPro" id="IPR003594">
    <property type="entry name" value="HATPase_dom"/>
</dbReference>
<dbReference type="RefSeq" id="WP_076449262.1">
    <property type="nucleotide sequence ID" value="NZ_FTOQ01000011.1"/>
</dbReference>
<keyword evidence="12 16" id="KW-0472">Membrane</keyword>
<dbReference type="CDD" id="cd06225">
    <property type="entry name" value="HAMP"/>
    <property type="match status" value="1"/>
</dbReference>
<feature type="coiled-coil region" evidence="14">
    <location>
        <begin position="206"/>
        <end position="233"/>
    </location>
</feature>
<dbReference type="PROSITE" id="PS50885">
    <property type="entry name" value="HAMP"/>
    <property type="match status" value="1"/>
</dbReference>
<keyword evidence="10 16" id="KW-1133">Transmembrane helix</keyword>
<evidence type="ECO:0000313" key="20">
    <source>
        <dbReference type="EMBL" id="SIT03071.1"/>
    </source>
</evidence>
<keyword evidence="4 13" id="KW-0597">Phosphoprotein</keyword>
<accession>A0A1N7NXR2</accession>
<evidence type="ECO:0000256" key="9">
    <source>
        <dbReference type="ARBA" id="ARBA00022840"/>
    </source>
</evidence>
<dbReference type="SUPFAM" id="SSF52172">
    <property type="entry name" value="CheY-like"/>
    <property type="match status" value="1"/>
</dbReference>
<protein>
    <recommendedName>
        <fullName evidence="3">histidine kinase</fullName>
        <ecNumber evidence="3">2.7.13.3</ecNumber>
    </recommendedName>
</protein>
<keyword evidence="14" id="KW-0175">Coiled coil</keyword>
<feature type="domain" description="Response regulatory" evidence="18">
    <location>
        <begin position="484"/>
        <end position="601"/>
    </location>
</feature>
<dbReference type="SMART" id="SM00448">
    <property type="entry name" value="REC"/>
    <property type="match status" value="1"/>
</dbReference>
<feature type="domain" description="Histidine kinase" evidence="17">
    <location>
        <begin position="240"/>
        <end position="461"/>
    </location>
</feature>
<dbReference type="InterPro" id="IPR005467">
    <property type="entry name" value="His_kinase_dom"/>
</dbReference>
<evidence type="ECO:0000256" key="5">
    <source>
        <dbReference type="ARBA" id="ARBA00022679"/>
    </source>
</evidence>
<gene>
    <name evidence="20" type="ORF">SAMN05421759_1114</name>
</gene>
<dbReference type="InterPro" id="IPR003660">
    <property type="entry name" value="HAMP_dom"/>
</dbReference>
<dbReference type="PANTHER" id="PTHR45339">
    <property type="entry name" value="HYBRID SIGNAL TRANSDUCTION HISTIDINE KINASE J"/>
    <property type="match status" value="1"/>
</dbReference>
<evidence type="ECO:0000256" key="4">
    <source>
        <dbReference type="ARBA" id="ARBA00022553"/>
    </source>
</evidence>
<dbReference type="InterPro" id="IPR004358">
    <property type="entry name" value="Sig_transdc_His_kin-like_C"/>
</dbReference>
<dbReference type="STRING" id="633194.SAMN05421759_1114"/>
<evidence type="ECO:0000259" key="18">
    <source>
        <dbReference type="PROSITE" id="PS50110"/>
    </source>
</evidence>
<keyword evidence="9" id="KW-0067">ATP-binding</keyword>
<evidence type="ECO:0000256" key="3">
    <source>
        <dbReference type="ARBA" id="ARBA00012438"/>
    </source>
</evidence>
<evidence type="ECO:0000256" key="7">
    <source>
        <dbReference type="ARBA" id="ARBA00022741"/>
    </source>
</evidence>
<dbReference type="GO" id="GO:0000155">
    <property type="term" value="F:phosphorelay sensor kinase activity"/>
    <property type="evidence" value="ECO:0007669"/>
    <property type="project" value="InterPro"/>
</dbReference>
<feature type="region of interest" description="Disordered" evidence="15">
    <location>
        <begin position="461"/>
        <end position="480"/>
    </location>
</feature>
<dbReference type="Pfam" id="PF00512">
    <property type="entry name" value="HisKA"/>
    <property type="match status" value="1"/>
</dbReference>
<dbReference type="PROSITE" id="PS50109">
    <property type="entry name" value="HIS_KIN"/>
    <property type="match status" value="1"/>
</dbReference>
<evidence type="ECO:0000256" key="10">
    <source>
        <dbReference type="ARBA" id="ARBA00022989"/>
    </source>
</evidence>
<evidence type="ECO:0000256" key="12">
    <source>
        <dbReference type="ARBA" id="ARBA00023136"/>
    </source>
</evidence>
<dbReference type="PROSITE" id="PS50110">
    <property type="entry name" value="RESPONSE_REGULATORY"/>
    <property type="match status" value="1"/>
</dbReference>
<dbReference type="Pfam" id="PF00672">
    <property type="entry name" value="HAMP"/>
    <property type="match status" value="1"/>
</dbReference>
<dbReference type="Gene3D" id="6.10.340.10">
    <property type="match status" value="1"/>
</dbReference>
<evidence type="ECO:0000256" key="15">
    <source>
        <dbReference type="SAM" id="MobiDB-lite"/>
    </source>
</evidence>
<dbReference type="PRINTS" id="PR00344">
    <property type="entry name" value="BCTRLSENSOR"/>
</dbReference>
<dbReference type="GO" id="GO:0005524">
    <property type="term" value="F:ATP binding"/>
    <property type="evidence" value="ECO:0007669"/>
    <property type="project" value="UniProtKB-KW"/>
</dbReference>
<dbReference type="InterPro" id="IPR036097">
    <property type="entry name" value="HisK_dim/P_sf"/>
</dbReference>
<evidence type="ECO:0000256" key="1">
    <source>
        <dbReference type="ARBA" id="ARBA00000085"/>
    </source>
</evidence>
<name>A0A1N7NXR2_9RHOB</name>
<evidence type="ECO:0000313" key="21">
    <source>
        <dbReference type="Proteomes" id="UP000186684"/>
    </source>
</evidence>
<dbReference type="FunFam" id="1.10.287.130:FF:000004">
    <property type="entry name" value="Ethylene receptor 1"/>
    <property type="match status" value="1"/>
</dbReference>
<keyword evidence="6 16" id="KW-0812">Transmembrane</keyword>
<dbReference type="SUPFAM" id="SSF158472">
    <property type="entry name" value="HAMP domain-like"/>
    <property type="match status" value="1"/>
</dbReference>
<evidence type="ECO:0000259" key="19">
    <source>
        <dbReference type="PROSITE" id="PS50885"/>
    </source>
</evidence>
<dbReference type="Pfam" id="PF00072">
    <property type="entry name" value="Response_reg"/>
    <property type="match status" value="1"/>
</dbReference>
<dbReference type="PANTHER" id="PTHR45339:SF1">
    <property type="entry name" value="HYBRID SIGNAL TRANSDUCTION HISTIDINE KINASE J"/>
    <property type="match status" value="1"/>
</dbReference>
<dbReference type="FunFam" id="3.30.565.10:FF:000010">
    <property type="entry name" value="Sensor histidine kinase RcsC"/>
    <property type="match status" value="1"/>
</dbReference>
<evidence type="ECO:0000256" key="16">
    <source>
        <dbReference type="SAM" id="Phobius"/>
    </source>
</evidence>
<dbReference type="Proteomes" id="UP000186684">
    <property type="component" value="Unassembled WGS sequence"/>
</dbReference>
<dbReference type="SMART" id="SM00387">
    <property type="entry name" value="HATPase_c"/>
    <property type="match status" value="1"/>
</dbReference>
<organism evidence="20 21">
    <name type="scientific">Roseivivax lentus</name>
    <dbReference type="NCBI Taxonomy" id="633194"/>
    <lineage>
        <taxon>Bacteria</taxon>
        <taxon>Pseudomonadati</taxon>
        <taxon>Pseudomonadota</taxon>
        <taxon>Alphaproteobacteria</taxon>
        <taxon>Rhodobacterales</taxon>
        <taxon>Roseobacteraceae</taxon>
        <taxon>Roseivivax</taxon>
    </lineage>
</organism>
<reference evidence="21" key="1">
    <citation type="submission" date="2017-01" db="EMBL/GenBank/DDBJ databases">
        <authorList>
            <person name="Varghese N."/>
            <person name="Submissions S."/>
        </authorList>
    </citation>
    <scope>NUCLEOTIDE SEQUENCE [LARGE SCALE GENOMIC DNA]</scope>
    <source>
        <strain evidence="21">DSM 29430</strain>
    </source>
</reference>
<dbReference type="Gene3D" id="1.10.287.130">
    <property type="match status" value="1"/>
</dbReference>
<evidence type="ECO:0000256" key="6">
    <source>
        <dbReference type="ARBA" id="ARBA00022692"/>
    </source>
</evidence>
<feature type="modified residue" description="4-aspartylphosphate" evidence="13">
    <location>
        <position position="533"/>
    </location>
</feature>
<dbReference type="EMBL" id="FTOQ01000011">
    <property type="protein sequence ID" value="SIT03071.1"/>
    <property type="molecule type" value="Genomic_DNA"/>
</dbReference>
<keyword evidence="8 20" id="KW-0418">Kinase</keyword>
<evidence type="ECO:0000256" key="13">
    <source>
        <dbReference type="PROSITE-ProRule" id="PRU00169"/>
    </source>
</evidence>
<dbReference type="InterPro" id="IPR003661">
    <property type="entry name" value="HisK_dim/P_dom"/>
</dbReference>
<dbReference type="CDD" id="cd16922">
    <property type="entry name" value="HATPase_EvgS-ArcB-TorS-like"/>
    <property type="match status" value="1"/>
</dbReference>
<dbReference type="CDD" id="cd17546">
    <property type="entry name" value="REC_hyHK_CKI1_RcsC-like"/>
    <property type="match status" value="1"/>
</dbReference>
<dbReference type="InterPro" id="IPR011006">
    <property type="entry name" value="CheY-like_superfamily"/>
</dbReference>
<dbReference type="EC" id="2.7.13.3" evidence="3"/>
<dbReference type="OrthoDB" id="9801651at2"/>
<proteinExistence type="predicted"/>
<sequence>MPSRSIRFRLTAVILAGSAIIALLFEIAWLPRLNDLLVEAQSREAQREVQILADGIAPYLLSNQLGAIHETLGTVEARYDNWSALTLETPGGRRLYPFVAPPPLTAPDIIVETVPVTANGETLGRLTAAIDLGPEIQRFQGAQRRMILLGAGIVALILGAVIYIIDRLLTRRLVQVARAADAMALGNFDVKLPDGADEVGALARSFGAMRAQIEDQTARLEQARARSERALEARSRFVATMSHEIRTPLNGIVPVAEMLRDTELTAEQRQKVDTIVKSSNALSSIVNDILDVSMLESVKLTIAPRRMSPAALVGEALDIVRPAAEAKGLALVNRFNAPVDLVCNGDEDRLRQILINLLGNAVKFTETGAVTLGGGATRQADGTVRLEVEVRDTGIGIPKEALSRIFDRFEQVDDTSMRRFGGTGLGLSIVRGLTAAMDGEVTVDSAPGAGSRFKVRLTLAPPDAPLPDTGQDPLAAARGHPPTSVLVVDDNEINRTVAAAMLGKLGHGVDLAEDGHRAVSKADARKYDVILMDMHMPDLDGLEATRAIRQGSGPNAATWIIALTASVQSSDVEKCRDAGMDDFMAKPLTIQTLAQAFDTRATSGPGHSGAEMPAPSPSEA</sequence>
<dbReference type="SMART" id="SM00388">
    <property type="entry name" value="HisKA"/>
    <property type="match status" value="1"/>
</dbReference>
<feature type="domain" description="HAMP" evidence="19">
    <location>
        <begin position="167"/>
        <end position="218"/>
    </location>
</feature>
<dbReference type="CDD" id="cd00082">
    <property type="entry name" value="HisKA"/>
    <property type="match status" value="1"/>
</dbReference>
<dbReference type="AlphaFoldDB" id="A0A1N7NXR2"/>
<keyword evidence="11" id="KW-0902">Two-component regulatory system</keyword>
<comment type="subcellular location">
    <subcellularLocation>
        <location evidence="2">Membrane</location>
    </subcellularLocation>
</comment>
<dbReference type="InterPro" id="IPR036890">
    <property type="entry name" value="HATPase_C_sf"/>
</dbReference>
<feature type="transmembrane region" description="Helical" evidence="16">
    <location>
        <begin position="146"/>
        <end position="165"/>
    </location>
</feature>
<comment type="catalytic activity">
    <reaction evidence="1">
        <text>ATP + protein L-histidine = ADP + protein N-phospho-L-histidine.</text>
        <dbReference type="EC" id="2.7.13.3"/>
    </reaction>
</comment>
<keyword evidence="5" id="KW-0808">Transferase</keyword>
<evidence type="ECO:0000259" key="17">
    <source>
        <dbReference type="PROSITE" id="PS50109"/>
    </source>
</evidence>
<evidence type="ECO:0000256" key="8">
    <source>
        <dbReference type="ARBA" id="ARBA00022777"/>
    </source>
</evidence>
<dbReference type="SUPFAM" id="SSF47384">
    <property type="entry name" value="Homodimeric domain of signal transducing histidine kinase"/>
    <property type="match status" value="1"/>
</dbReference>
<evidence type="ECO:0000256" key="2">
    <source>
        <dbReference type="ARBA" id="ARBA00004370"/>
    </source>
</evidence>
<evidence type="ECO:0000256" key="14">
    <source>
        <dbReference type="SAM" id="Coils"/>
    </source>
</evidence>
<feature type="region of interest" description="Disordered" evidence="15">
    <location>
        <begin position="600"/>
        <end position="620"/>
    </location>
</feature>
<dbReference type="Pfam" id="PF02518">
    <property type="entry name" value="HATPase_c"/>
    <property type="match status" value="1"/>
</dbReference>
<feature type="transmembrane region" description="Helical" evidence="16">
    <location>
        <begin position="6"/>
        <end position="25"/>
    </location>
</feature>
<dbReference type="SUPFAM" id="SSF55874">
    <property type="entry name" value="ATPase domain of HSP90 chaperone/DNA topoisomerase II/histidine kinase"/>
    <property type="match status" value="1"/>
</dbReference>